<dbReference type="EMBL" id="MU853731">
    <property type="protein sequence ID" value="KAK4139051.1"/>
    <property type="molecule type" value="Genomic_DNA"/>
</dbReference>
<feature type="non-terminal residue" evidence="1">
    <location>
        <position position="1"/>
    </location>
</feature>
<dbReference type="GeneID" id="87815379"/>
<keyword evidence="2" id="KW-1185">Reference proteome</keyword>
<organism evidence="1 2">
    <name type="scientific">Dichotomopilus funicola</name>
    <dbReference type="NCBI Taxonomy" id="1934379"/>
    <lineage>
        <taxon>Eukaryota</taxon>
        <taxon>Fungi</taxon>
        <taxon>Dikarya</taxon>
        <taxon>Ascomycota</taxon>
        <taxon>Pezizomycotina</taxon>
        <taxon>Sordariomycetes</taxon>
        <taxon>Sordariomycetidae</taxon>
        <taxon>Sordariales</taxon>
        <taxon>Chaetomiaceae</taxon>
        <taxon>Dichotomopilus</taxon>
    </lineage>
</organism>
<accession>A0AAN6UWB9</accession>
<proteinExistence type="predicted"/>
<dbReference type="RefSeq" id="XP_062632422.1">
    <property type="nucleotide sequence ID" value="XM_062778766.1"/>
</dbReference>
<gene>
    <name evidence="1" type="ORF">C8A04DRAFT_16208</name>
</gene>
<evidence type="ECO:0000313" key="1">
    <source>
        <dbReference type="EMBL" id="KAK4139051.1"/>
    </source>
</evidence>
<dbReference type="AlphaFoldDB" id="A0AAN6UWB9"/>
<reference evidence="1" key="1">
    <citation type="journal article" date="2023" name="Mol. Phylogenet. Evol.">
        <title>Genome-scale phylogeny and comparative genomics of the fungal order Sordariales.</title>
        <authorList>
            <person name="Hensen N."/>
            <person name="Bonometti L."/>
            <person name="Westerberg I."/>
            <person name="Brannstrom I.O."/>
            <person name="Guillou S."/>
            <person name="Cros-Aarteil S."/>
            <person name="Calhoun S."/>
            <person name="Haridas S."/>
            <person name="Kuo A."/>
            <person name="Mondo S."/>
            <person name="Pangilinan J."/>
            <person name="Riley R."/>
            <person name="LaButti K."/>
            <person name="Andreopoulos B."/>
            <person name="Lipzen A."/>
            <person name="Chen C."/>
            <person name="Yan M."/>
            <person name="Daum C."/>
            <person name="Ng V."/>
            <person name="Clum A."/>
            <person name="Steindorff A."/>
            <person name="Ohm R.A."/>
            <person name="Martin F."/>
            <person name="Silar P."/>
            <person name="Natvig D.O."/>
            <person name="Lalanne C."/>
            <person name="Gautier V."/>
            <person name="Ament-Velasquez S.L."/>
            <person name="Kruys A."/>
            <person name="Hutchinson M.I."/>
            <person name="Powell A.J."/>
            <person name="Barry K."/>
            <person name="Miller A.N."/>
            <person name="Grigoriev I.V."/>
            <person name="Debuchy R."/>
            <person name="Gladieux P."/>
            <person name="Hiltunen Thoren M."/>
            <person name="Johannesson H."/>
        </authorList>
    </citation>
    <scope>NUCLEOTIDE SEQUENCE</scope>
    <source>
        <strain evidence="1">CBS 141.50</strain>
    </source>
</reference>
<name>A0AAN6UWB9_9PEZI</name>
<reference evidence="1" key="2">
    <citation type="submission" date="2023-05" db="EMBL/GenBank/DDBJ databases">
        <authorList>
            <consortium name="Lawrence Berkeley National Laboratory"/>
            <person name="Steindorff A."/>
            <person name="Hensen N."/>
            <person name="Bonometti L."/>
            <person name="Westerberg I."/>
            <person name="Brannstrom I.O."/>
            <person name="Guillou S."/>
            <person name="Cros-Aarteil S."/>
            <person name="Calhoun S."/>
            <person name="Haridas S."/>
            <person name="Kuo A."/>
            <person name="Mondo S."/>
            <person name="Pangilinan J."/>
            <person name="Riley R."/>
            <person name="Labutti K."/>
            <person name="Andreopoulos B."/>
            <person name="Lipzen A."/>
            <person name="Chen C."/>
            <person name="Yanf M."/>
            <person name="Daum C."/>
            <person name="Ng V."/>
            <person name="Clum A."/>
            <person name="Ohm R."/>
            <person name="Martin F."/>
            <person name="Silar P."/>
            <person name="Natvig D."/>
            <person name="Lalanne C."/>
            <person name="Gautier V."/>
            <person name="Ament-Velasquez S.L."/>
            <person name="Kruys A."/>
            <person name="Hutchinson M.I."/>
            <person name="Powell A.J."/>
            <person name="Barry K."/>
            <person name="Miller A.N."/>
            <person name="Grigoriev I.V."/>
            <person name="Debuchy R."/>
            <person name="Gladieux P."/>
            <person name="Thoren M.H."/>
            <person name="Johannesson H."/>
        </authorList>
    </citation>
    <scope>NUCLEOTIDE SEQUENCE</scope>
    <source>
        <strain evidence="1">CBS 141.50</strain>
    </source>
</reference>
<sequence length="241" mass="27659">SHFWDPGASSRAVVWRLGAAGPNYTQEDIVQNSWSAVLTHYFLQMMPQGPYDYSVEREVYRGQTNGPLTIRPDVVVVRMQTTVNPPGGGGAPMSVTSRDILWVECKAPNHDSAHEWKDLIEQGCNRLAQAHPNRMLFVIFGVGLKWMFFKWDPFNNASPLQVLSHNQRLVYEPNVPNQSHVRAMGNNPVPDIIDTRRAYSLNYWQTSQNNQTLMFWQDLLLLEDIIRYIVSINYQGDNPWV</sequence>
<dbReference type="Proteomes" id="UP001302676">
    <property type="component" value="Unassembled WGS sequence"/>
</dbReference>
<evidence type="ECO:0000313" key="2">
    <source>
        <dbReference type="Proteomes" id="UP001302676"/>
    </source>
</evidence>
<protein>
    <submittedName>
        <fullName evidence="1">Uncharacterized protein</fullName>
    </submittedName>
</protein>
<comment type="caution">
    <text evidence="1">The sequence shown here is derived from an EMBL/GenBank/DDBJ whole genome shotgun (WGS) entry which is preliminary data.</text>
</comment>